<comment type="caution">
    <text evidence="2">The sequence shown here is derived from an EMBL/GenBank/DDBJ whole genome shotgun (WGS) entry which is preliminary data.</text>
</comment>
<keyword evidence="1" id="KW-0175">Coiled coil</keyword>
<keyword evidence="3" id="KW-1185">Reference proteome</keyword>
<sequence>MAEEVSGITNEVQIQHFQFSGLSFSDTMFNLLVESWEETCQEMFQTNLQPIKNETKKRILSLPFRQRNFTEIFSLITRHCVTTLFNIPTTVTLPVFKTMQEGFETMSQGKKSVRDFDKEFKEHLDEIRSLRMELAENNEKIDEYRECINVLREMEKAQEGLIRVRQDPQNLDDKQTLSPV</sequence>
<organism evidence="2 3">
    <name type="scientific">Caenorhabditis angaria</name>
    <dbReference type="NCBI Taxonomy" id="860376"/>
    <lineage>
        <taxon>Eukaryota</taxon>
        <taxon>Metazoa</taxon>
        <taxon>Ecdysozoa</taxon>
        <taxon>Nematoda</taxon>
        <taxon>Chromadorea</taxon>
        <taxon>Rhabditida</taxon>
        <taxon>Rhabditina</taxon>
        <taxon>Rhabditomorpha</taxon>
        <taxon>Rhabditoidea</taxon>
        <taxon>Rhabditidae</taxon>
        <taxon>Peloderinae</taxon>
        <taxon>Caenorhabditis</taxon>
    </lineage>
</organism>
<reference evidence="2" key="1">
    <citation type="submission" date="2022-11" db="EMBL/GenBank/DDBJ databases">
        <authorList>
            <person name="Kikuchi T."/>
        </authorList>
    </citation>
    <scope>NUCLEOTIDE SEQUENCE</scope>
    <source>
        <strain evidence="2">PS1010</strain>
    </source>
</reference>
<dbReference type="Proteomes" id="UP001152747">
    <property type="component" value="Unassembled WGS sequence"/>
</dbReference>
<evidence type="ECO:0000313" key="3">
    <source>
        <dbReference type="Proteomes" id="UP001152747"/>
    </source>
</evidence>
<name>A0A9P1I777_9PELO</name>
<dbReference type="OrthoDB" id="1884855at2759"/>
<proteinExistence type="predicted"/>
<gene>
    <name evidence="2" type="ORF">CAMP_LOCUS1953</name>
</gene>
<dbReference type="EMBL" id="CANHGI010000001">
    <property type="protein sequence ID" value="CAI5439316.1"/>
    <property type="molecule type" value="Genomic_DNA"/>
</dbReference>
<evidence type="ECO:0000256" key="1">
    <source>
        <dbReference type="SAM" id="Coils"/>
    </source>
</evidence>
<dbReference type="AlphaFoldDB" id="A0A9P1I777"/>
<accession>A0A9P1I777</accession>
<evidence type="ECO:0000313" key="2">
    <source>
        <dbReference type="EMBL" id="CAI5439316.1"/>
    </source>
</evidence>
<protein>
    <submittedName>
        <fullName evidence="2">Uncharacterized protein</fullName>
    </submittedName>
</protein>
<feature type="coiled-coil region" evidence="1">
    <location>
        <begin position="113"/>
        <end position="147"/>
    </location>
</feature>